<dbReference type="EMBL" id="CTKE01000006">
    <property type="protein sequence ID" value="CQI89459.1"/>
    <property type="molecule type" value="Genomic_DNA"/>
</dbReference>
<evidence type="ECO:0000256" key="1">
    <source>
        <dbReference type="SAM" id="Phobius"/>
    </source>
</evidence>
<feature type="transmembrane region" description="Helical" evidence="1">
    <location>
        <begin position="128"/>
        <end position="145"/>
    </location>
</feature>
<evidence type="ECO:0008006" key="4">
    <source>
        <dbReference type="Google" id="ProtNLM"/>
    </source>
</evidence>
<evidence type="ECO:0000313" key="3">
    <source>
        <dbReference type="Proteomes" id="UP000042054"/>
    </source>
</evidence>
<feature type="transmembrane region" description="Helical" evidence="1">
    <location>
        <begin position="315"/>
        <end position="335"/>
    </location>
</feature>
<feature type="transmembrane region" description="Helical" evidence="1">
    <location>
        <begin position="151"/>
        <end position="169"/>
    </location>
</feature>
<keyword evidence="1" id="KW-0472">Membrane</keyword>
<organism evidence="2 3">
    <name type="scientific">Yersinia rohdei</name>
    <dbReference type="NCBI Taxonomy" id="29485"/>
    <lineage>
        <taxon>Bacteria</taxon>
        <taxon>Pseudomonadati</taxon>
        <taxon>Pseudomonadota</taxon>
        <taxon>Gammaproteobacteria</taxon>
        <taxon>Enterobacterales</taxon>
        <taxon>Yersiniaceae</taxon>
        <taxon>Yersinia</taxon>
    </lineage>
</organism>
<keyword evidence="1" id="KW-0812">Transmembrane</keyword>
<sequence>MMKFDQINIKKIMPYFYIALGLLIFFLIIGRFTPTRVGDGSEYYALFYAWDAMFRPWMTSTAYDAYGNLFSSHEIMGLVPRDVLEVAFPDLIVGNTADFNHFWLYSFLAFISAKFSSLVGIKLSVHGAFLVLHFLLIFMTISIAYRYYKWQGVFIVVLMTFFSPILWFTNKVHTELYTYCLATSGIIFLYAKKYLPSALVFAIASAQNPSFALIAFIPFCYRVILQRKVQYNLTEVIIFVTTAFFVLAHPIYYFLRFGVMTPQLLAGGASLGGNLSTFYIWILDPDLGIIPNWPLGILSIILAIFMLFQKKNRKHFYFDGKITLFLILYLLINFYANSSTTNINSGATPGLARYALWYLPLAFPIFLFISKNVIWRSRLFYLIIILIVATSISTFKNNDPRKGEDYTTPSKISFFIQKRLPWLYNPPVEVFQERYSGYGESIHTKSYLGIIGPDCRKLLVSPNNNGSDVVFPSNCYLDKSKINAIVKIRSNKIVSGEYINLSQEDIKSSRIIIAPKKHSSGVAGDGGFILGSHWGQRESWGVWSEGNSVSLNIPCGNEQYFSKNGEFTLSLELQSFLNQKVKIFTKGHTLWQGEILGKPTDLSFSVPTDTCQKKGEVLIYIDISNPKSPQELGLSEDPRKLGIGLISFEIKTN</sequence>
<feature type="transmembrane region" description="Helical" evidence="1">
    <location>
        <begin position="198"/>
        <end position="224"/>
    </location>
</feature>
<feature type="transmembrane region" description="Helical" evidence="1">
    <location>
        <begin position="12"/>
        <end position="32"/>
    </location>
</feature>
<dbReference type="STRING" id="29485.CH64_2968"/>
<keyword evidence="1" id="KW-1133">Transmembrane helix</keyword>
<accession>A0A0U1HRS3</accession>
<protein>
    <recommendedName>
        <fullName evidence="4">Glycosyltransferase RgtA/B/C/D-like domain-containing protein</fullName>
    </recommendedName>
</protein>
<feature type="transmembrane region" description="Helical" evidence="1">
    <location>
        <begin position="379"/>
        <end position="395"/>
    </location>
</feature>
<gene>
    <name evidence="2" type="ORF">ERS008555_01608</name>
</gene>
<proteinExistence type="predicted"/>
<reference evidence="2 3" key="1">
    <citation type="submission" date="2015-03" db="EMBL/GenBank/DDBJ databases">
        <authorList>
            <person name="Murphy D."/>
        </authorList>
    </citation>
    <scope>NUCLEOTIDE SEQUENCE [LARGE SCALE GENOMIC DNA]</scope>
    <source>
        <strain evidence="2 3">68/02</strain>
    </source>
</reference>
<dbReference type="AlphaFoldDB" id="A0A0U1HRS3"/>
<feature type="transmembrane region" description="Helical" evidence="1">
    <location>
        <begin position="289"/>
        <end position="308"/>
    </location>
</feature>
<feature type="transmembrane region" description="Helical" evidence="1">
    <location>
        <begin position="236"/>
        <end position="255"/>
    </location>
</feature>
<dbReference type="Proteomes" id="UP000042054">
    <property type="component" value="Unassembled WGS sequence"/>
</dbReference>
<feature type="transmembrane region" description="Helical" evidence="1">
    <location>
        <begin position="355"/>
        <end position="374"/>
    </location>
</feature>
<evidence type="ECO:0000313" key="2">
    <source>
        <dbReference type="EMBL" id="CQI89459.1"/>
    </source>
</evidence>
<name>A0A0U1HRS3_YERRO</name>
<dbReference type="RefSeq" id="WP_231586326.1">
    <property type="nucleotide sequence ID" value="NZ_CABIHW010000005.1"/>
</dbReference>